<dbReference type="Pfam" id="PF07581">
    <property type="entry name" value="Glug"/>
    <property type="match status" value="3"/>
</dbReference>
<dbReference type="Pfam" id="PF05860">
    <property type="entry name" value="TPS"/>
    <property type="match status" value="1"/>
</dbReference>
<gene>
    <name evidence="2" type="primary">hxuA</name>
    <name evidence="2" type="ORF">NCTC10717_02376</name>
</gene>
<dbReference type="InterPro" id="IPR011493">
    <property type="entry name" value="GLUG"/>
</dbReference>
<protein>
    <submittedName>
        <fullName evidence="2">Heme:hemopexin utilization protein A</fullName>
    </submittedName>
</protein>
<dbReference type="InterPro" id="IPR041248">
    <property type="entry name" value="YDG"/>
</dbReference>
<keyword evidence="3" id="KW-1185">Reference proteome</keyword>
<dbReference type="InterPro" id="IPR050909">
    <property type="entry name" value="Bact_Autotransporter_VF"/>
</dbReference>
<evidence type="ECO:0000259" key="1">
    <source>
        <dbReference type="SMART" id="SM00912"/>
    </source>
</evidence>
<dbReference type="Gene3D" id="2.160.20.110">
    <property type="match status" value="2"/>
</dbReference>
<feature type="domain" description="Filamentous haemagglutinin FhaB/tRNA nuclease CdiA-like TPS" evidence="1">
    <location>
        <begin position="63"/>
        <end position="175"/>
    </location>
</feature>
<dbReference type="Pfam" id="PF13018">
    <property type="entry name" value="ESPR"/>
    <property type="match status" value="1"/>
</dbReference>
<dbReference type="OrthoDB" id="218680at2"/>
<evidence type="ECO:0000313" key="3">
    <source>
        <dbReference type="Proteomes" id="UP000254575"/>
    </source>
</evidence>
<dbReference type="NCBIfam" id="TIGR01901">
    <property type="entry name" value="adhes_NPXG"/>
    <property type="match status" value="1"/>
</dbReference>
<name>A0A380N1F8_9GAMM</name>
<evidence type="ECO:0000313" key="2">
    <source>
        <dbReference type="EMBL" id="SUO98620.1"/>
    </source>
</evidence>
<dbReference type="EMBL" id="UHIA01000004">
    <property type="protein sequence ID" value="SUO98620.1"/>
    <property type="molecule type" value="Genomic_DNA"/>
</dbReference>
<dbReference type="SUPFAM" id="SSF51126">
    <property type="entry name" value="Pectin lyase-like"/>
    <property type="match status" value="1"/>
</dbReference>
<dbReference type="InterPro" id="IPR011050">
    <property type="entry name" value="Pectin_lyase_fold/virulence"/>
</dbReference>
<dbReference type="PANTHER" id="PTHR12338">
    <property type="entry name" value="AUTOTRANSPORTER"/>
    <property type="match status" value="1"/>
</dbReference>
<reference evidence="2 3" key="1">
    <citation type="submission" date="2018-06" db="EMBL/GenBank/DDBJ databases">
        <authorList>
            <consortium name="Pathogen Informatics"/>
            <person name="Doyle S."/>
        </authorList>
    </citation>
    <scope>NUCLEOTIDE SEQUENCE [LARGE SCALE GENOMIC DNA]</scope>
    <source>
        <strain evidence="2 3">NCTC10717</strain>
    </source>
</reference>
<dbReference type="Proteomes" id="UP000254575">
    <property type="component" value="Unassembled WGS sequence"/>
</dbReference>
<organism evidence="2 3">
    <name type="scientific">Suttonella indologenes</name>
    <dbReference type="NCBI Taxonomy" id="13276"/>
    <lineage>
        <taxon>Bacteria</taxon>
        <taxon>Pseudomonadati</taxon>
        <taxon>Pseudomonadota</taxon>
        <taxon>Gammaproteobacteria</taxon>
        <taxon>Cardiobacteriales</taxon>
        <taxon>Cardiobacteriaceae</taxon>
        <taxon>Suttonella</taxon>
    </lineage>
</organism>
<accession>A0A380N1F8</accession>
<sequence>MNHIYRVVYNTASQTYQAVPEISKGKHKSCAEKTSAAASKTPTFAGKLRALCAALLALTCPFALAAPTGGAVSAGQAAIHQAGNITDIRQSSQNAAINWQNFSIGAHETVNFHQPNAQSLTLNRVIGNERSIIDGAMNANGKVFISNPNGMLIGRDAQINVGSLVATTAQISNDDFMNGRYQFTNAKGEIENLGNITVPQGGVVALVAPIVKHSGTITAPKAHTLLASADSFSITLPDNANFAYTLDKGTLQGLVDNGGAILADGGRVVLTAKGVDSVKKSLIKHTGVIEANTVQNKNGVIELLGDLDNSALNVSGSLKAEGKASGDGGFIETSAASLFFADSAHISTQAQNGQTGTWLIDPKDFTVAKSGGDMTGAQVTTGLKSNNITLKSRDGAKEGKGDVIINDEINWDKNTLTFNANNDIHINKTMNGSGTAKLALEYGQSTDNGGSSDYYLDKNTPLKDRTVKVNLPEGKNFSVKKGSNGETVVFDVIHQMPEITNGGTEANAQAFSNQNIAFGKNIDLSHTENHNGFAGWTLKQKYKTGDNLLGGERFHGLGHIIENLTLDAPNQNDVGLIRKAQTTEIRDLSLHNSQIKGGRNVGGLIGVATNSQINNVIVNNGGISGEENVGGMIGYAGVNLGVTSELSYLHSDIRVKASTDHNIGGLIGMIDVGSYDAPNMNIHHATSFGNVNVAGSSNLNGGTGGLVGRIHLTTGSGSHFLSDSSAKGNVIAPNAYSGVGGLVGYIEQNGKQSIIQNSHATGKVEGAYLAGGLVGRLQKTNISNSFATGDVSGGSYGGGLVGDAYDKSVIENSYATGNVTANKPNNSIGGLVGSLSGSQIKRSYAEGNLSVDVAKITSANSVIAGGLVGYARAADIKESYATGNIETKNIDVTAGGLIGTLNQKTNVENSYATGSLSSSGTTRAKFGGLVGEVSDLESTISNTYATGSIHIQDLVGYKNFYKPGGLISYNSYSLNGKKLAGVENSYFDKDTVGVLESPLGGEALSTSDMKKQANFQDWDFNKIWRIDENNDYPRLKMLTKGTIVIAPTPNLPGNPTPPSQTTDLAIKANDLSKVYDGRPLTITDANDPNAPLRNLKGWNGNGVSVTGLLDGDTLDNKNVFSGSLRFDGKGSNWVNAVNAGTYTLVPTGLTGGQKYEIKYGEGKLTIDKRPVKFTLSGEKIYDGKDSVEISLTTNKTNQEGILDKDLDKVTIQGTGTLTSKNAGVQQIKSVSNTLIGGELGGNYKLSDEIVGRWVIHKRPVTLNLSGEKVYDGTNTISVLEKANTTNQQGILDSELDKITFNGSGSLTGTNVGTHQLQSISETVIAGELGKNYEISKVGGQWQINKKPIAITATRIYDGTNNAISEEADNNTIITNLQNKLVTADRGKLSNGNPVTIVGQGTLSTKNAGDKIKVSDTGTLKLFALTPADKAIMDNYELDLVNSHWTIKPADLVVTAVSDKKVYDGTQNSNKKPTIVGLKDGDTAEFGQRFTNKNVQGENNTQLFIVDGKIVDGNNGKNYTIIDKNAKGTITPAELTITAVSDKKTYDGTHNSNKKPVITGLKGNDTAEFGQRFDDRNVRGENQSEISVANGNVVDGNNGNNYSIYTKKTKGTIEPRELKLIGKAKDIESPSDIDSLKGCMFNCYNAEIDMDSLKLIGLQGNDTIDVTIHSATYVEKPYAGDDKPVSVDWSISGQYAKNYTEAGSNVTGRITPRTFGGKALCFIASACGMKTDTMTAVNEHMENYMYIMYFSTRKLDLSTQLKGFLSSDYSEKAIDDADFKNHPFMSTALWGVALLGDGASTVGNVVSYPFTFVKGQISTGINETKKVKGLSEQQAESYEKIAHLTVDLINIYYSVASSKHVDLIGTHEQANERFTTHLAEQTYQQLEEFGKAISSFPPEQQKILLSNPLMQKVLSGSFKANKAAATKEILADSLGLINDLIQAGLSIDEVLSQNEQ</sequence>
<dbReference type="RefSeq" id="WP_115219417.1">
    <property type="nucleotide sequence ID" value="NZ_UHIA01000004.1"/>
</dbReference>
<dbReference type="Gene3D" id="2.160.20.10">
    <property type="entry name" value="Single-stranded right-handed beta-helix, Pectin lyase-like"/>
    <property type="match status" value="1"/>
</dbReference>
<dbReference type="PANTHER" id="PTHR12338:SF5">
    <property type="entry name" value="ANTIGEN 43-RELATED"/>
    <property type="match status" value="1"/>
</dbReference>
<proteinExistence type="predicted"/>
<dbReference type="InterPro" id="IPR012334">
    <property type="entry name" value="Pectin_lyas_fold"/>
</dbReference>
<dbReference type="SMART" id="SM00912">
    <property type="entry name" value="Haemagg_act"/>
    <property type="match status" value="1"/>
</dbReference>
<dbReference type="InterPro" id="IPR008638">
    <property type="entry name" value="FhaB/CdiA-like_TPS"/>
</dbReference>
<dbReference type="Pfam" id="PF18657">
    <property type="entry name" value="YDG"/>
    <property type="match status" value="3"/>
</dbReference>
<dbReference type="InterPro" id="IPR024973">
    <property type="entry name" value="ESPR"/>
</dbReference>